<reference evidence="2 3" key="1">
    <citation type="submission" date="2019-03" db="EMBL/GenBank/DDBJ databases">
        <title>First draft genome of Liparis tanakae, snailfish: a comprehensive survey of snailfish specific genes.</title>
        <authorList>
            <person name="Kim W."/>
            <person name="Song I."/>
            <person name="Jeong J.-H."/>
            <person name="Kim D."/>
            <person name="Kim S."/>
            <person name="Ryu S."/>
            <person name="Song J.Y."/>
            <person name="Lee S.K."/>
        </authorList>
    </citation>
    <scope>NUCLEOTIDE SEQUENCE [LARGE SCALE GENOMIC DNA]</scope>
    <source>
        <tissue evidence="2">Muscle</tissue>
    </source>
</reference>
<feature type="region of interest" description="Disordered" evidence="1">
    <location>
        <begin position="1"/>
        <end position="44"/>
    </location>
</feature>
<comment type="caution">
    <text evidence="2">The sequence shown here is derived from an EMBL/GenBank/DDBJ whole genome shotgun (WGS) entry which is preliminary data.</text>
</comment>
<evidence type="ECO:0000256" key="1">
    <source>
        <dbReference type="SAM" id="MobiDB-lite"/>
    </source>
</evidence>
<accession>A0A4Z2ITU6</accession>
<sequence>MARSLTQGASEGPASSINISKRTVSVERRRHDSPNRQKAAFGVSEDIAKAGATASGRPGRLSQKNIKSSVSIKARLRTDFLISLTKEDVSS</sequence>
<dbReference type="Proteomes" id="UP000314294">
    <property type="component" value="Unassembled WGS sequence"/>
</dbReference>
<organism evidence="2 3">
    <name type="scientific">Liparis tanakae</name>
    <name type="common">Tanaka's snailfish</name>
    <dbReference type="NCBI Taxonomy" id="230148"/>
    <lineage>
        <taxon>Eukaryota</taxon>
        <taxon>Metazoa</taxon>
        <taxon>Chordata</taxon>
        <taxon>Craniata</taxon>
        <taxon>Vertebrata</taxon>
        <taxon>Euteleostomi</taxon>
        <taxon>Actinopterygii</taxon>
        <taxon>Neopterygii</taxon>
        <taxon>Teleostei</taxon>
        <taxon>Neoteleostei</taxon>
        <taxon>Acanthomorphata</taxon>
        <taxon>Eupercaria</taxon>
        <taxon>Perciformes</taxon>
        <taxon>Cottioidei</taxon>
        <taxon>Cottales</taxon>
        <taxon>Liparidae</taxon>
        <taxon>Liparis</taxon>
    </lineage>
</organism>
<proteinExistence type="predicted"/>
<feature type="compositionally biased region" description="Basic and acidic residues" evidence="1">
    <location>
        <begin position="24"/>
        <end position="35"/>
    </location>
</feature>
<gene>
    <name evidence="2" type="ORF">EYF80_008966</name>
</gene>
<dbReference type="EMBL" id="SRLO01000051">
    <property type="protein sequence ID" value="TNN80732.1"/>
    <property type="molecule type" value="Genomic_DNA"/>
</dbReference>
<feature type="compositionally biased region" description="Polar residues" evidence="1">
    <location>
        <begin position="1"/>
        <end position="23"/>
    </location>
</feature>
<keyword evidence="3" id="KW-1185">Reference proteome</keyword>
<evidence type="ECO:0000313" key="3">
    <source>
        <dbReference type="Proteomes" id="UP000314294"/>
    </source>
</evidence>
<protein>
    <submittedName>
        <fullName evidence="2">Uncharacterized protein</fullName>
    </submittedName>
</protein>
<dbReference type="AlphaFoldDB" id="A0A4Z2ITU6"/>
<evidence type="ECO:0000313" key="2">
    <source>
        <dbReference type="EMBL" id="TNN80732.1"/>
    </source>
</evidence>
<name>A0A4Z2ITU6_9TELE</name>